<comment type="subcellular location">
    <subcellularLocation>
        <location evidence="1">Membrane</location>
        <topology evidence="1">Multi-pass membrane protein</topology>
    </subcellularLocation>
</comment>
<dbReference type="Proteomes" id="UP000250266">
    <property type="component" value="Unassembled WGS sequence"/>
</dbReference>
<evidence type="ECO:0000256" key="1">
    <source>
        <dbReference type="ARBA" id="ARBA00004141"/>
    </source>
</evidence>
<sequence>MPTNGPQLTLVVAPAVLLPFTTLAVCMRLYSRILTKQGFKIDDYLVALGLILAYGLYADVVVCVVWGGLGVDITLLTPANIEIFAKAAAIASGILWGTAVCITQLSILFFYIRVFGLVQPWIKYTSYVVIAMVTSWWIALFGTIMGECIPMSKLWTPMVPGKCISQSKMCGGGGISHIIIDFIILCLPLWPVWKLHTKTSRKVYVSFIFLLGIIATLCSVLRVSCLVSLVKIDESNATASMWLSFFLEILEVVCGIICVCIPAFPPVLVRMKNSRLGSYAKGIISTSKLSPFSSKRSTRQSSRAGDDSSEKSITHPLPKVDPTNFITSPKYLSVDYDARVTTGGSSSSSDKDAKTLRGDSISEHEMRVTHGWDVHSTKNGSVGSNAV</sequence>
<feature type="transmembrane region" description="Helical" evidence="7">
    <location>
        <begin position="242"/>
        <end position="269"/>
    </location>
</feature>
<keyword evidence="2 7" id="KW-0812">Transmembrane</keyword>
<feature type="transmembrane region" description="Helical" evidence="7">
    <location>
        <begin position="175"/>
        <end position="193"/>
    </location>
</feature>
<feature type="region of interest" description="Disordered" evidence="6">
    <location>
        <begin position="291"/>
        <end position="321"/>
    </location>
</feature>
<evidence type="ECO:0000256" key="3">
    <source>
        <dbReference type="ARBA" id="ARBA00022989"/>
    </source>
</evidence>
<dbReference type="Pfam" id="PF20684">
    <property type="entry name" value="Fung_rhodopsin"/>
    <property type="match status" value="1"/>
</dbReference>
<feature type="transmembrane region" description="Helical" evidence="7">
    <location>
        <begin position="124"/>
        <end position="145"/>
    </location>
</feature>
<name>A0A8E2ELJ7_9PEZI</name>
<feature type="domain" description="Rhodopsin" evidence="8">
    <location>
        <begin position="27"/>
        <end position="269"/>
    </location>
</feature>
<feature type="transmembrane region" description="Helical" evidence="7">
    <location>
        <begin position="87"/>
        <end position="112"/>
    </location>
</feature>
<dbReference type="AlphaFoldDB" id="A0A8E2ELJ7"/>
<feature type="compositionally biased region" description="Basic and acidic residues" evidence="6">
    <location>
        <begin position="304"/>
        <end position="313"/>
    </location>
</feature>
<dbReference type="GO" id="GO:0016020">
    <property type="term" value="C:membrane"/>
    <property type="evidence" value="ECO:0007669"/>
    <property type="project" value="UniProtKB-SubCell"/>
</dbReference>
<feature type="region of interest" description="Disordered" evidence="6">
    <location>
        <begin position="341"/>
        <end position="364"/>
    </location>
</feature>
<dbReference type="PANTHER" id="PTHR33048">
    <property type="entry name" value="PTH11-LIKE INTEGRAL MEMBRANE PROTEIN (AFU_ORTHOLOGUE AFUA_5G11245)"/>
    <property type="match status" value="1"/>
</dbReference>
<protein>
    <recommendedName>
        <fullName evidence="8">Rhodopsin domain-containing protein</fullName>
    </recommendedName>
</protein>
<proteinExistence type="inferred from homology"/>
<feature type="compositionally biased region" description="Polar residues" evidence="6">
    <location>
        <begin position="291"/>
        <end position="303"/>
    </location>
</feature>
<dbReference type="PANTHER" id="PTHR33048:SF18">
    <property type="entry name" value="INTEGRAL MEMBRANE PROTEIN"/>
    <property type="match status" value="1"/>
</dbReference>
<comment type="similarity">
    <text evidence="5">Belongs to the SAT4 family.</text>
</comment>
<evidence type="ECO:0000256" key="2">
    <source>
        <dbReference type="ARBA" id="ARBA00022692"/>
    </source>
</evidence>
<dbReference type="InterPro" id="IPR049326">
    <property type="entry name" value="Rhodopsin_dom_fungi"/>
</dbReference>
<evidence type="ECO:0000313" key="9">
    <source>
        <dbReference type="EMBL" id="OCK86106.1"/>
    </source>
</evidence>
<evidence type="ECO:0000256" key="4">
    <source>
        <dbReference type="ARBA" id="ARBA00023136"/>
    </source>
</evidence>
<keyword evidence="4 7" id="KW-0472">Membrane</keyword>
<evidence type="ECO:0000256" key="6">
    <source>
        <dbReference type="SAM" id="MobiDB-lite"/>
    </source>
</evidence>
<evidence type="ECO:0000256" key="7">
    <source>
        <dbReference type="SAM" id="Phobius"/>
    </source>
</evidence>
<feature type="transmembrane region" description="Helical" evidence="7">
    <location>
        <begin position="205"/>
        <end position="230"/>
    </location>
</feature>
<dbReference type="InterPro" id="IPR052337">
    <property type="entry name" value="SAT4-like"/>
</dbReference>
<evidence type="ECO:0000256" key="5">
    <source>
        <dbReference type="ARBA" id="ARBA00038359"/>
    </source>
</evidence>
<accession>A0A8E2ELJ7</accession>
<feature type="transmembrane region" description="Helical" evidence="7">
    <location>
        <begin position="12"/>
        <end position="31"/>
    </location>
</feature>
<keyword evidence="3 7" id="KW-1133">Transmembrane helix</keyword>
<gene>
    <name evidence="9" type="ORF">K432DRAFT_341944</name>
</gene>
<evidence type="ECO:0000259" key="8">
    <source>
        <dbReference type="Pfam" id="PF20684"/>
    </source>
</evidence>
<feature type="transmembrane region" description="Helical" evidence="7">
    <location>
        <begin position="43"/>
        <end position="67"/>
    </location>
</feature>
<evidence type="ECO:0000313" key="10">
    <source>
        <dbReference type="Proteomes" id="UP000250266"/>
    </source>
</evidence>
<dbReference type="EMBL" id="KV744809">
    <property type="protein sequence ID" value="OCK86106.1"/>
    <property type="molecule type" value="Genomic_DNA"/>
</dbReference>
<organism evidence="9 10">
    <name type="scientific">Lepidopterella palustris CBS 459.81</name>
    <dbReference type="NCBI Taxonomy" id="1314670"/>
    <lineage>
        <taxon>Eukaryota</taxon>
        <taxon>Fungi</taxon>
        <taxon>Dikarya</taxon>
        <taxon>Ascomycota</taxon>
        <taxon>Pezizomycotina</taxon>
        <taxon>Dothideomycetes</taxon>
        <taxon>Pleosporomycetidae</taxon>
        <taxon>Mytilinidiales</taxon>
        <taxon>Argynnaceae</taxon>
        <taxon>Lepidopterella</taxon>
    </lineage>
</organism>
<keyword evidence="10" id="KW-1185">Reference proteome</keyword>
<feature type="compositionally biased region" description="Basic and acidic residues" evidence="6">
    <location>
        <begin position="349"/>
        <end position="364"/>
    </location>
</feature>
<dbReference type="OrthoDB" id="10017208at2759"/>
<reference evidence="9 10" key="1">
    <citation type="journal article" date="2016" name="Nat. Commun.">
        <title>Ectomycorrhizal ecology is imprinted in the genome of the dominant symbiotic fungus Cenococcum geophilum.</title>
        <authorList>
            <consortium name="DOE Joint Genome Institute"/>
            <person name="Peter M."/>
            <person name="Kohler A."/>
            <person name="Ohm R.A."/>
            <person name="Kuo A."/>
            <person name="Krutzmann J."/>
            <person name="Morin E."/>
            <person name="Arend M."/>
            <person name="Barry K.W."/>
            <person name="Binder M."/>
            <person name="Choi C."/>
            <person name="Clum A."/>
            <person name="Copeland A."/>
            <person name="Grisel N."/>
            <person name="Haridas S."/>
            <person name="Kipfer T."/>
            <person name="LaButti K."/>
            <person name="Lindquist E."/>
            <person name="Lipzen A."/>
            <person name="Maire R."/>
            <person name="Meier B."/>
            <person name="Mihaltcheva S."/>
            <person name="Molinier V."/>
            <person name="Murat C."/>
            <person name="Poggeler S."/>
            <person name="Quandt C.A."/>
            <person name="Sperisen C."/>
            <person name="Tritt A."/>
            <person name="Tisserant E."/>
            <person name="Crous P.W."/>
            <person name="Henrissat B."/>
            <person name="Nehls U."/>
            <person name="Egli S."/>
            <person name="Spatafora J.W."/>
            <person name="Grigoriev I.V."/>
            <person name="Martin F.M."/>
        </authorList>
    </citation>
    <scope>NUCLEOTIDE SEQUENCE [LARGE SCALE GENOMIC DNA]</scope>
    <source>
        <strain evidence="9 10">CBS 459.81</strain>
    </source>
</reference>